<dbReference type="Proteomes" id="UP001054892">
    <property type="component" value="Unassembled WGS sequence"/>
</dbReference>
<dbReference type="EMBL" id="AP023189">
    <property type="protein sequence ID" value="BCG25691.1"/>
    <property type="molecule type" value="Genomic_DNA"/>
</dbReference>
<protein>
    <recommendedName>
        <fullName evidence="3">DUF4124 domain-containing protein</fullName>
    </recommendedName>
</protein>
<reference evidence="4 6" key="1">
    <citation type="submission" date="2020-05" db="EMBL/GenBank/DDBJ databases">
        <title>Characterization of novel class B3 metallo-beta-lactamase from novel Pseudomonas species.</title>
        <authorList>
            <person name="Yamada K."/>
            <person name="Aoki K."/>
            <person name="Ishii Y."/>
        </authorList>
    </citation>
    <scope>NUCLEOTIDE SEQUENCE [LARGE SCALE GENOMIC DNA]</scope>
    <source>
        <strain evidence="4 6">TUM18999</strain>
        <strain evidence="5 7">TUM20286</strain>
    </source>
</reference>
<dbReference type="RefSeq" id="WP_173177849.1">
    <property type="nucleotide sequence ID" value="NZ_AP023189.1"/>
</dbReference>
<evidence type="ECO:0000313" key="7">
    <source>
        <dbReference type="Proteomes" id="UP001054892"/>
    </source>
</evidence>
<dbReference type="AlphaFoldDB" id="A0A6J4EAZ1"/>
<dbReference type="InterPro" id="IPR025392">
    <property type="entry name" value="DUF4124"/>
</dbReference>
<evidence type="ECO:0000313" key="5">
    <source>
        <dbReference type="EMBL" id="GJN55448.1"/>
    </source>
</evidence>
<evidence type="ECO:0000259" key="3">
    <source>
        <dbReference type="Pfam" id="PF13511"/>
    </source>
</evidence>
<accession>A0A6J4EAZ1</accession>
<gene>
    <name evidence="4" type="ORF">TUM18999_38820</name>
    <name evidence="5" type="ORF">TUM20286_52000</name>
</gene>
<evidence type="ECO:0000256" key="1">
    <source>
        <dbReference type="SAM" id="MobiDB-lite"/>
    </source>
</evidence>
<feature type="domain" description="DUF4124" evidence="3">
    <location>
        <begin position="9"/>
        <end position="50"/>
    </location>
</feature>
<sequence>MFARIALAFLAMLIAQPVLAQVYQWRDEQGKVHFTDTPPPESRNVTEQKLQVNTIQGLDDSELQRTSSRSSLFEDDEEELNPGQLHQKGMVQCAAAIRRMPSLITETQKIGREAVRQKRATQAQLDDAMYKMDTAYKEMKRNEKACASDYAKGGTARLAVNCLADTDDVMSFGLCMKFGEWASTFGQ</sequence>
<evidence type="ECO:0000313" key="6">
    <source>
        <dbReference type="Proteomes" id="UP000509383"/>
    </source>
</evidence>
<feature type="chain" id="PRO_5026722100" description="DUF4124 domain-containing protein" evidence="2">
    <location>
        <begin position="21"/>
        <end position="187"/>
    </location>
</feature>
<name>A0A6J4EAZ1_9PSED</name>
<keyword evidence="2" id="KW-0732">Signal</keyword>
<feature type="region of interest" description="Disordered" evidence="1">
    <location>
        <begin position="61"/>
        <end position="80"/>
    </location>
</feature>
<proteinExistence type="predicted"/>
<keyword evidence="7" id="KW-1185">Reference proteome</keyword>
<organism evidence="4 6">
    <name type="scientific">Pseudomonas tohonis</name>
    <dbReference type="NCBI Taxonomy" id="2725477"/>
    <lineage>
        <taxon>Bacteria</taxon>
        <taxon>Pseudomonadati</taxon>
        <taxon>Pseudomonadota</taxon>
        <taxon>Gammaproteobacteria</taxon>
        <taxon>Pseudomonadales</taxon>
        <taxon>Pseudomonadaceae</taxon>
        <taxon>Pseudomonas</taxon>
    </lineage>
</organism>
<dbReference type="KEGG" id="ptw:TUM18999_38820"/>
<dbReference type="Proteomes" id="UP000509383">
    <property type="component" value="Chromosome"/>
</dbReference>
<evidence type="ECO:0000256" key="2">
    <source>
        <dbReference type="SAM" id="SignalP"/>
    </source>
</evidence>
<dbReference type="Pfam" id="PF13511">
    <property type="entry name" value="DUF4124"/>
    <property type="match status" value="1"/>
</dbReference>
<dbReference type="EMBL" id="BQKM01000018">
    <property type="protein sequence ID" value="GJN55448.1"/>
    <property type="molecule type" value="Genomic_DNA"/>
</dbReference>
<evidence type="ECO:0000313" key="4">
    <source>
        <dbReference type="EMBL" id="BCG25691.1"/>
    </source>
</evidence>
<feature type="signal peptide" evidence="2">
    <location>
        <begin position="1"/>
        <end position="20"/>
    </location>
</feature>